<dbReference type="EMBL" id="HBIX01031081">
    <property type="protein sequence ID" value="CAE0727867.1"/>
    <property type="molecule type" value="Transcribed_RNA"/>
</dbReference>
<gene>
    <name evidence="2" type="ORF">PAUS00366_LOCUS20650</name>
    <name evidence="3" type="ORF">PAUS00366_LOCUS20651</name>
    <name evidence="4" type="ORF">PAUS00366_LOCUS20655</name>
</gene>
<name>A0A6V0CWX3_9STRA</name>
<evidence type="ECO:0000313" key="4">
    <source>
        <dbReference type="EMBL" id="CAE0727871.1"/>
    </source>
</evidence>
<dbReference type="EMBL" id="HBIX01031085">
    <property type="protein sequence ID" value="CAE0727871.1"/>
    <property type="molecule type" value="Transcribed_RNA"/>
</dbReference>
<reference evidence="3" key="1">
    <citation type="submission" date="2021-01" db="EMBL/GenBank/DDBJ databases">
        <authorList>
            <person name="Corre E."/>
            <person name="Pelletier E."/>
            <person name="Niang G."/>
            <person name="Scheremetjew M."/>
            <person name="Finn R."/>
            <person name="Kale V."/>
            <person name="Holt S."/>
            <person name="Cochrane G."/>
            <person name="Meng A."/>
            <person name="Brown T."/>
            <person name="Cohen L."/>
        </authorList>
    </citation>
    <scope>NUCLEOTIDE SEQUENCE</scope>
    <source>
        <strain evidence="3">10249 10 AB</strain>
    </source>
</reference>
<evidence type="ECO:0000256" key="1">
    <source>
        <dbReference type="SAM" id="Phobius"/>
    </source>
</evidence>
<accession>A0A6V0CWX3</accession>
<evidence type="ECO:0008006" key="5">
    <source>
        <dbReference type="Google" id="ProtNLM"/>
    </source>
</evidence>
<keyword evidence="1" id="KW-0472">Membrane</keyword>
<organism evidence="3">
    <name type="scientific">Pseudo-nitzschia australis</name>
    <dbReference type="NCBI Taxonomy" id="44445"/>
    <lineage>
        <taxon>Eukaryota</taxon>
        <taxon>Sar</taxon>
        <taxon>Stramenopiles</taxon>
        <taxon>Ochrophyta</taxon>
        <taxon>Bacillariophyta</taxon>
        <taxon>Bacillariophyceae</taxon>
        <taxon>Bacillariophycidae</taxon>
        <taxon>Bacillariales</taxon>
        <taxon>Bacillariaceae</taxon>
        <taxon>Pseudo-nitzschia</taxon>
    </lineage>
</organism>
<dbReference type="AlphaFoldDB" id="A0A6V0CWX3"/>
<evidence type="ECO:0000313" key="2">
    <source>
        <dbReference type="EMBL" id="CAE0727866.1"/>
    </source>
</evidence>
<evidence type="ECO:0000313" key="3">
    <source>
        <dbReference type="EMBL" id="CAE0727867.1"/>
    </source>
</evidence>
<protein>
    <recommendedName>
        <fullName evidence="5">Fucosyltransferase</fullName>
    </recommendedName>
</protein>
<sequence length="548" mass="62900">MKVQFQFMLPSLTLKNVIHSLTLFLVVSGLLCFNIFLITIHIHNNNENNNNNNTTNNELISKSLGSFSSTRISIGSNSGSQNNMDMSDDLVLLPKTNSMGGKMPSNHSTSMPAAEYVARQGSLRNNTNELHCVLSSNSNIATGGAFHFEATTVYRKSKTLPQWMKDYFDWHREQTAAMNECNYQDYKFLILRCSRAEKKCGGVADRLKSLPFFVAMAAYTKRVFLVRWERPTNLEEFLVPNEINWSVPHWLPEKANYFGREKNQSESSNPALDFTMANTAKLLYRRKDMRNFQKCSIMESFVQDYYGGSKYYHKIECQMDATKTCNETLPQELGDYSGWSDYERIYRDLFYTIFQPSPPVRLLVQKKMLSENLIPRKFVAAHYRAFYAIESEKHKLKNSTLERKTRNAISCASSLESEFQFQTGQPGMPIVFASDSRLATLEAKKMSHEHEYDNHKIVVFDTEKEALHLDKRDQGNAADFYPSFVELLVMAEAECISIGIGGYGRFANIMSSNSKCYTRHDTIYIKKMPRPCTWHDNSRDAKAASDIW</sequence>
<dbReference type="EMBL" id="HBIX01031080">
    <property type="protein sequence ID" value="CAE0727866.1"/>
    <property type="molecule type" value="Transcribed_RNA"/>
</dbReference>
<keyword evidence="1" id="KW-1133">Transmembrane helix</keyword>
<proteinExistence type="predicted"/>
<keyword evidence="1" id="KW-0812">Transmembrane</keyword>
<feature type="transmembrane region" description="Helical" evidence="1">
    <location>
        <begin position="21"/>
        <end position="42"/>
    </location>
</feature>